<dbReference type="RefSeq" id="WP_265789158.1">
    <property type="nucleotide sequence ID" value="NZ_BAABRS010000002.1"/>
</dbReference>
<keyword evidence="2" id="KW-1185">Reference proteome</keyword>
<accession>A0ABT3PYC5</accession>
<evidence type="ECO:0000313" key="1">
    <source>
        <dbReference type="EMBL" id="MCW9712862.1"/>
    </source>
</evidence>
<dbReference type="EMBL" id="JAJNDC010000002">
    <property type="protein sequence ID" value="MCW9712862.1"/>
    <property type="molecule type" value="Genomic_DNA"/>
</dbReference>
<proteinExistence type="predicted"/>
<evidence type="ECO:0000313" key="2">
    <source>
        <dbReference type="Proteomes" id="UP001207337"/>
    </source>
</evidence>
<gene>
    <name evidence="1" type="ORF">LQ318_08090</name>
</gene>
<organism evidence="1 2">
    <name type="scientific">Fodinibius salicampi</name>
    <dbReference type="NCBI Taxonomy" id="1920655"/>
    <lineage>
        <taxon>Bacteria</taxon>
        <taxon>Pseudomonadati</taxon>
        <taxon>Balneolota</taxon>
        <taxon>Balneolia</taxon>
        <taxon>Balneolales</taxon>
        <taxon>Balneolaceae</taxon>
        <taxon>Fodinibius</taxon>
    </lineage>
</organism>
<sequence length="118" mass="13736">MKYEHKFFYLCKTPLSAEGPKDVEIITKVEDSKQFPEVFKEYEKLRSHAFNDDDLYSIIRADDVYDLIRTGNEKQAKDEAFEKAQQEIITNLQHRVLQEGDSNAKAILKEVHDVEAEA</sequence>
<protein>
    <submittedName>
        <fullName evidence="1">Uncharacterized protein</fullName>
    </submittedName>
</protein>
<comment type="caution">
    <text evidence="1">The sequence shown here is derived from an EMBL/GenBank/DDBJ whole genome shotgun (WGS) entry which is preliminary data.</text>
</comment>
<dbReference type="Proteomes" id="UP001207337">
    <property type="component" value="Unassembled WGS sequence"/>
</dbReference>
<name>A0ABT3PYC5_9BACT</name>
<reference evidence="1 2" key="1">
    <citation type="submission" date="2021-11" db="EMBL/GenBank/DDBJ databases">
        <title>Aliifidinibius sp. nov., a new bacterium isolated from saline soil.</title>
        <authorList>
            <person name="Galisteo C."/>
            <person name="De La Haba R."/>
            <person name="Sanchez-Porro C."/>
            <person name="Ventosa A."/>
        </authorList>
    </citation>
    <scope>NUCLEOTIDE SEQUENCE [LARGE SCALE GENOMIC DNA]</scope>
    <source>
        <strain evidence="1 2">KACC 190600</strain>
    </source>
</reference>